<evidence type="ECO:0000313" key="2">
    <source>
        <dbReference type="EMBL" id="AOZ46129.1"/>
    </source>
</evidence>
<evidence type="ECO:0000313" key="4">
    <source>
        <dbReference type="Proteomes" id="UP000178666"/>
    </source>
</evidence>
<reference evidence="2 4" key="1">
    <citation type="journal article" date="2016" name="Plant Dis.">
        <title>Improved production of propionic acid using genome shuffling.</title>
        <authorList>
            <person name="Luna-Flores C.H."/>
            <person name="Palfreyman R.W."/>
            <person name="Kromer J.O."/>
            <person name="Nielsen L.K."/>
            <person name="Marcellin E."/>
        </authorList>
    </citation>
    <scope>NUCLEOTIDE SEQUENCE [LARGE SCALE GENOMIC DNA]</scope>
    <source>
        <strain evidence="2 4">F3E8</strain>
    </source>
</reference>
<reference evidence="1 3" key="2">
    <citation type="submission" date="2016-02" db="EMBL/GenBank/DDBJ databases">
        <title>Complete Genome Sequence of Propionibacterium acidipropionici ATCC 55737.</title>
        <authorList>
            <person name="Luna Flores C.H."/>
            <person name="Nielsen L.K."/>
            <person name="Marcellin E."/>
        </authorList>
    </citation>
    <scope>NUCLEOTIDE SEQUENCE [LARGE SCALE GENOMIC DNA]</scope>
    <source>
        <strain evidence="1 3">ATCC 55737</strain>
    </source>
</reference>
<dbReference type="Proteomes" id="UP000075221">
    <property type="component" value="Chromosome"/>
</dbReference>
<evidence type="ECO:0000313" key="3">
    <source>
        <dbReference type="Proteomes" id="UP000075221"/>
    </source>
</evidence>
<accession>A0AAC8YDQ7</accession>
<dbReference type="EMBL" id="CP015970">
    <property type="protein sequence ID" value="AOZ46129.1"/>
    <property type="molecule type" value="Genomic_DNA"/>
</dbReference>
<name>A0AAC8YDQ7_9ACTN</name>
<sequence length="80" mass="8387">MDGRAIDVTDRVTAIETMDACPVGTTVELTDGSAYQAVNTKPGVLPPLWSGYAGPGCVGRILTAGQVVARAQRLEKVTIR</sequence>
<organism evidence="1 3">
    <name type="scientific">Acidipropionibacterium acidipropionici</name>
    <dbReference type="NCBI Taxonomy" id="1748"/>
    <lineage>
        <taxon>Bacteria</taxon>
        <taxon>Bacillati</taxon>
        <taxon>Actinomycetota</taxon>
        <taxon>Actinomycetes</taxon>
        <taxon>Propionibacteriales</taxon>
        <taxon>Propionibacteriaceae</taxon>
        <taxon>Acidipropionibacterium</taxon>
    </lineage>
</organism>
<dbReference type="AlphaFoldDB" id="A0AAC8YDQ7"/>
<dbReference type="EMBL" id="CP014352">
    <property type="protein sequence ID" value="AMS04640.1"/>
    <property type="molecule type" value="Genomic_DNA"/>
</dbReference>
<evidence type="ECO:0000313" key="1">
    <source>
        <dbReference type="EMBL" id="AMS04640.1"/>
    </source>
</evidence>
<keyword evidence="4" id="KW-1185">Reference proteome</keyword>
<protein>
    <submittedName>
        <fullName evidence="1">Uncharacterized protein</fullName>
    </submittedName>
</protein>
<gene>
    <name evidence="2" type="ORF">A8L58_04705</name>
    <name evidence="1" type="ORF">AXH35_03240</name>
</gene>
<dbReference type="Proteomes" id="UP000178666">
    <property type="component" value="Chromosome"/>
</dbReference>
<proteinExistence type="predicted"/>